<dbReference type="InterPro" id="IPR013087">
    <property type="entry name" value="Znf_C2H2_type"/>
</dbReference>
<organism evidence="3 4">
    <name type="scientific">Sanghuangporus baumii</name>
    <name type="common">Phellinus baumii</name>
    <dbReference type="NCBI Taxonomy" id="108892"/>
    <lineage>
        <taxon>Eukaryota</taxon>
        <taxon>Fungi</taxon>
        <taxon>Dikarya</taxon>
        <taxon>Basidiomycota</taxon>
        <taxon>Agaricomycotina</taxon>
        <taxon>Agaricomycetes</taxon>
        <taxon>Hymenochaetales</taxon>
        <taxon>Hymenochaetaceae</taxon>
        <taxon>Sanghuangporus</taxon>
    </lineage>
</organism>
<feature type="region of interest" description="Disordered" evidence="1">
    <location>
        <begin position="384"/>
        <end position="439"/>
    </location>
</feature>
<comment type="caution">
    <text evidence="3">The sequence shown here is derived from an EMBL/GenBank/DDBJ whole genome shotgun (WGS) entry which is preliminary data.</text>
</comment>
<evidence type="ECO:0000313" key="3">
    <source>
        <dbReference type="EMBL" id="OCB89248.1"/>
    </source>
</evidence>
<reference evidence="3" key="1">
    <citation type="submission" date="2016-06" db="EMBL/GenBank/DDBJ databases">
        <title>Draft Genome sequence of the fungus Inonotus baumii.</title>
        <authorList>
            <person name="Zhu H."/>
            <person name="Lin W."/>
        </authorList>
    </citation>
    <scope>NUCLEOTIDE SEQUENCE</scope>
    <source>
        <strain evidence="3">821</strain>
    </source>
</reference>
<feature type="compositionally biased region" description="Basic and acidic residues" evidence="1">
    <location>
        <begin position="418"/>
        <end position="434"/>
    </location>
</feature>
<dbReference type="PROSITE" id="PS00028">
    <property type="entry name" value="ZINC_FINGER_C2H2_1"/>
    <property type="match status" value="1"/>
</dbReference>
<sequence length="489" mass="52156">MSSIVRGAAPGMGIDGVLDAGLDGGLFELAIPPNQQSTGLEESSEILKCGELGTFTGKSMSSSVASPDSIHPCRWDWCRQVFDTSDRLARHVLDDHVANEMPVKREDIRLELRAFDGTSIGEDSIRTSLLMNDNAFLHDEEKENDLPSLKNGHSVHNSDHQDGVVNGSEEDLRIDPDSAPVSLGDVEGVFSSDQSHGHRSPDTIQAPSPSPTSRSFGALTAASSPSPDPDSIAVARSPSLAEMVAKTISSVYSAQHVGEAGPSTIKPVAGVRQSRPPSSGRTGEPDHPPSALGKRKSAESPMDESLRPPSRTDSRPPSSHSHRTDRSRSRSAPGLPHLPSSSSQAVVESRLSSIPEAADASVLQNGLHSDIQISDVATTTVRPFRTGSIRLEPNLPPEKTADAEPPQNDTATQNPPHTELRVGDARPRESDKPFEGANSYIDDVDVLSSSLDPSIPSFTQAFDVQNQSLWPLATQAPYSFDSQLAFGSQ</sequence>
<accession>A0A9Q5I063</accession>
<keyword evidence="4" id="KW-1185">Reference proteome</keyword>
<gene>
    <name evidence="3" type="ORF">A7U60_g3616</name>
</gene>
<feature type="domain" description="C2H2-type" evidence="2">
    <location>
        <begin position="73"/>
        <end position="96"/>
    </location>
</feature>
<feature type="compositionally biased region" description="Polar residues" evidence="1">
    <location>
        <begin position="339"/>
        <end position="352"/>
    </location>
</feature>
<dbReference type="OrthoDB" id="3270241at2759"/>
<feature type="compositionally biased region" description="Polar residues" evidence="1">
    <location>
        <begin position="202"/>
        <end position="215"/>
    </location>
</feature>
<feature type="region of interest" description="Disordered" evidence="1">
    <location>
        <begin position="144"/>
        <end position="232"/>
    </location>
</feature>
<dbReference type="Proteomes" id="UP000757232">
    <property type="component" value="Unassembled WGS sequence"/>
</dbReference>
<proteinExistence type="predicted"/>
<feature type="region of interest" description="Disordered" evidence="1">
    <location>
        <begin position="260"/>
        <end position="354"/>
    </location>
</feature>
<protein>
    <recommendedName>
        <fullName evidence="2">C2H2-type domain-containing protein</fullName>
    </recommendedName>
</protein>
<name>A0A9Q5I063_SANBA</name>
<dbReference type="Gene3D" id="3.30.160.60">
    <property type="entry name" value="Classic Zinc Finger"/>
    <property type="match status" value="1"/>
</dbReference>
<dbReference type="InterPro" id="IPR048420">
    <property type="entry name" value="Zap1-like_Znf1"/>
</dbReference>
<dbReference type="EMBL" id="LNZH02000161">
    <property type="protein sequence ID" value="OCB89248.1"/>
    <property type="molecule type" value="Genomic_DNA"/>
</dbReference>
<dbReference type="GO" id="GO:0008270">
    <property type="term" value="F:zinc ion binding"/>
    <property type="evidence" value="ECO:0007669"/>
    <property type="project" value="InterPro"/>
</dbReference>
<feature type="compositionally biased region" description="Basic and acidic residues" evidence="1">
    <location>
        <begin position="304"/>
        <end position="314"/>
    </location>
</feature>
<evidence type="ECO:0000256" key="1">
    <source>
        <dbReference type="SAM" id="MobiDB-lite"/>
    </source>
</evidence>
<evidence type="ECO:0000313" key="4">
    <source>
        <dbReference type="Proteomes" id="UP000757232"/>
    </source>
</evidence>
<dbReference type="Pfam" id="PF21816">
    <property type="entry name" value="Zap1_zf1"/>
    <property type="match status" value="1"/>
</dbReference>
<evidence type="ECO:0000259" key="2">
    <source>
        <dbReference type="PROSITE" id="PS00028"/>
    </source>
</evidence>
<dbReference type="AlphaFoldDB" id="A0A9Q5I063"/>
<feature type="compositionally biased region" description="Polar residues" evidence="1">
    <location>
        <begin position="407"/>
        <end position="416"/>
    </location>
</feature>